<keyword evidence="3" id="KW-1185">Reference proteome</keyword>
<dbReference type="EMBL" id="JAUESC010000004">
    <property type="protein sequence ID" value="KAK0596424.1"/>
    <property type="molecule type" value="Genomic_DNA"/>
</dbReference>
<feature type="domain" description="Reverse transcriptase zinc-binding" evidence="1">
    <location>
        <begin position="27"/>
        <end position="114"/>
    </location>
</feature>
<organism evidence="2 3">
    <name type="scientific">Acer saccharum</name>
    <name type="common">Sugar maple</name>
    <dbReference type="NCBI Taxonomy" id="4024"/>
    <lineage>
        <taxon>Eukaryota</taxon>
        <taxon>Viridiplantae</taxon>
        <taxon>Streptophyta</taxon>
        <taxon>Embryophyta</taxon>
        <taxon>Tracheophyta</taxon>
        <taxon>Spermatophyta</taxon>
        <taxon>Magnoliopsida</taxon>
        <taxon>eudicotyledons</taxon>
        <taxon>Gunneridae</taxon>
        <taxon>Pentapetalae</taxon>
        <taxon>rosids</taxon>
        <taxon>malvids</taxon>
        <taxon>Sapindales</taxon>
        <taxon>Sapindaceae</taxon>
        <taxon>Hippocastanoideae</taxon>
        <taxon>Acereae</taxon>
        <taxon>Acer</taxon>
    </lineage>
</organism>
<dbReference type="InterPro" id="IPR026960">
    <property type="entry name" value="RVT-Znf"/>
</dbReference>
<comment type="caution">
    <text evidence="2">The sequence shown here is derived from an EMBL/GenBank/DDBJ whole genome shotgun (WGS) entry which is preliminary data.</text>
</comment>
<name>A0AA39VRV0_ACESA</name>
<accession>A0AA39VRV0</accession>
<gene>
    <name evidence="2" type="ORF">LWI29_015555</name>
</gene>
<dbReference type="AlphaFoldDB" id="A0AA39VRV0"/>
<proteinExistence type="predicted"/>
<dbReference type="Pfam" id="PF13966">
    <property type="entry name" value="zf-RVT"/>
    <property type="match status" value="1"/>
</dbReference>
<protein>
    <recommendedName>
        <fullName evidence="1">Reverse transcriptase zinc-binding domain-containing protein</fullName>
    </recommendedName>
</protein>
<evidence type="ECO:0000313" key="2">
    <source>
        <dbReference type="EMBL" id="KAK0596424.1"/>
    </source>
</evidence>
<evidence type="ECO:0000259" key="1">
    <source>
        <dbReference type="Pfam" id="PF13966"/>
    </source>
</evidence>
<reference evidence="2" key="1">
    <citation type="journal article" date="2022" name="Plant J.">
        <title>Strategies of tolerance reflected in two North American maple genomes.</title>
        <authorList>
            <person name="McEvoy S.L."/>
            <person name="Sezen U.U."/>
            <person name="Trouern-Trend A."/>
            <person name="McMahon S.M."/>
            <person name="Schaberg P.G."/>
            <person name="Yang J."/>
            <person name="Wegrzyn J.L."/>
            <person name="Swenson N.G."/>
        </authorList>
    </citation>
    <scope>NUCLEOTIDE SEQUENCE</scope>
    <source>
        <strain evidence="2">NS2018</strain>
    </source>
</reference>
<evidence type="ECO:0000313" key="3">
    <source>
        <dbReference type="Proteomes" id="UP001168877"/>
    </source>
</evidence>
<sequence length="209" mass="24648">MSFLNSMVIRNSIHDSVAWSFSNNGMFSVKSFRNNLENFPVEFHSCSSFLWKNLCPPKVEIFAWQLRKGRIMVRDVLVRFSMGNDLSGNCLLCNNGDETIDHLFVHCSWSWKVWNYGMSWWEVMCCPNKSLIDWMDCWIGLSPYTKSLRAWNILFFAVIWTIWEVGNNLIFRGQEAVIEKAVDEVKFRLVWWFKCFGKGNKDLVPKFKL</sequence>
<dbReference type="Proteomes" id="UP001168877">
    <property type="component" value="Unassembled WGS sequence"/>
</dbReference>
<reference evidence="2" key="2">
    <citation type="submission" date="2023-06" db="EMBL/GenBank/DDBJ databases">
        <authorList>
            <person name="Swenson N.G."/>
            <person name="Wegrzyn J.L."/>
            <person name="Mcevoy S.L."/>
        </authorList>
    </citation>
    <scope>NUCLEOTIDE SEQUENCE</scope>
    <source>
        <strain evidence="2">NS2018</strain>
        <tissue evidence="2">Leaf</tissue>
    </source>
</reference>